<dbReference type="CDD" id="cd01392">
    <property type="entry name" value="HTH_LacI"/>
    <property type="match status" value="1"/>
</dbReference>
<dbReference type="SMART" id="SM00354">
    <property type="entry name" value="HTH_LACI"/>
    <property type="match status" value="1"/>
</dbReference>
<feature type="compositionally biased region" description="Low complexity" evidence="4">
    <location>
        <begin position="330"/>
        <end position="339"/>
    </location>
</feature>
<accession>A0ABY4APW7</accession>
<dbReference type="InterPro" id="IPR046335">
    <property type="entry name" value="LacI/GalR-like_sensor"/>
</dbReference>
<keyword evidence="7" id="KW-1185">Reference proteome</keyword>
<evidence type="ECO:0000313" key="6">
    <source>
        <dbReference type="EMBL" id="UOE25212.1"/>
    </source>
</evidence>
<feature type="region of interest" description="Disordered" evidence="4">
    <location>
        <begin position="326"/>
        <end position="346"/>
    </location>
</feature>
<keyword evidence="3" id="KW-0804">Transcription</keyword>
<dbReference type="CDD" id="cd06267">
    <property type="entry name" value="PBP1_LacI_sugar_binding-like"/>
    <property type="match status" value="1"/>
</dbReference>
<dbReference type="InterPro" id="IPR028082">
    <property type="entry name" value="Peripla_BP_I"/>
</dbReference>
<dbReference type="Proteomes" id="UP000831304">
    <property type="component" value="Chromosome"/>
</dbReference>
<organism evidence="6 7">
    <name type="scientific">Agromyces soli</name>
    <dbReference type="NCBI Taxonomy" id="659012"/>
    <lineage>
        <taxon>Bacteria</taxon>
        <taxon>Bacillati</taxon>
        <taxon>Actinomycetota</taxon>
        <taxon>Actinomycetes</taxon>
        <taxon>Micrococcales</taxon>
        <taxon>Microbacteriaceae</taxon>
        <taxon>Agromyces</taxon>
    </lineage>
</organism>
<dbReference type="RefSeq" id="WP_243568117.1">
    <property type="nucleotide sequence ID" value="NZ_BAAARD010000008.1"/>
</dbReference>
<dbReference type="SUPFAM" id="SSF47413">
    <property type="entry name" value="lambda repressor-like DNA-binding domains"/>
    <property type="match status" value="1"/>
</dbReference>
<reference evidence="6 7" key="1">
    <citation type="submission" date="2022-03" db="EMBL/GenBank/DDBJ databases">
        <title>Agromyces sp. isolated from the gut of P. brevitarsis seulensis larvae.</title>
        <authorList>
            <person name="Won M."/>
            <person name="Kwon S.-W."/>
        </authorList>
    </citation>
    <scope>NUCLEOTIDE SEQUENCE [LARGE SCALE GENOMIC DNA]</scope>
    <source>
        <strain evidence="6 7">KACC 16215</strain>
    </source>
</reference>
<dbReference type="Pfam" id="PF00356">
    <property type="entry name" value="LacI"/>
    <property type="match status" value="1"/>
</dbReference>
<proteinExistence type="predicted"/>
<evidence type="ECO:0000256" key="4">
    <source>
        <dbReference type="SAM" id="MobiDB-lite"/>
    </source>
</evidence>
<dbReference type="EMBL" id="CP094533">
    <property type="protein sequence ID" value="UOE25212.1"/>
    <property type="molecule type" value="Genomic_DNA"/>
</dbReference>
<feature type="domain" description="HTH lacI-type" evidence="5">
    <location>
        <begin position="12"/>
        <end position="66"/>
    </location>
</feature>
<evidence type="ECO:0000256" key="2">
    <source>
        <dbReference type="ARBA" id="ARBA00023125"/>
    </source>
</evidence>
<sequence>MPHREQAEERPVTIYDVARAAGVAPSTVSRALARPGRVSVATASKVREVAQRLGYQRSRTLPAALQQSQLLAMVVSDIKNPVFTDLVRGADLAAEAAGYTLMVFDSRESVVRERAFERYLAAVDGVVLTSPRLPAAGIRMLAKQRPVVVLNRIVGDLPCVLTDGAEGARRAAEHLHGLGHTDVTYLAGPAASWTDGVRWRGVQQSAADLGMRTCRIRAASPTVEGGFRAAAHWAANPTTGVIAFNDVMAIGFIVRLRALGLEVPRDVSVVGFDNSQLGTLTTPPLTSIASPLRDQGTTATNTLIAILAGKPVPSDPVLLPTRLMPRESTGRSSGAARLRAAVERAG</sequence>
<gene>
    <name evidence="6" type="ORF">MTP13_12750</name>
</gene>
<dbReference type="SUPFAM" id="SSF53822">
    <property type="entry name" value="Periplasmic binding protein-like I"/>
    <property type="match status" value="1"/>
</dbReference>
<evidence type="ECO:0000259" key="5">
    <source>
        <dbReference type="PROSITE" id="PS50932"/>
    </source>
</evidence>
<evidence type="ECO:0000256" key="3">
    <source>
        <dbReference type="ARBA" id="ARBA00023163"/>
    </source>
</evidence>
<dbReference type="Gene3D" id="3.40.50.2300">
    <property type="match status" value="2"/>
</dbReference>
<keyword evidence="1" id="KW-0805">Transcription regulation</keyword>
<dbReference type="PROSITE" id="PS50932">
    <property type="entry name" value="HTH_LACI_2"/>
    <property type="match status" value="1"/>
</dbReference>
<dbReference type="Pfam" id="PF13377">
    <property type="entry name" value="Peripla_BP_3"/>
    <property type="match status" value="1"/>
</dbReference>
<dbReference type="Gene3D" id="1.10.260.40">
    <property type="entry name" value="lambda repressor-like DNA-binding domains"/>
    <property type="match status" value="1"/>
</dbReference>
<keyword evidence="2" id="KW-0238">DNA-binding</keyword>
<evidence type="ECO:0000313" key="7">
    <source>
        <dbReference type="Proteomes" id="UP000831304"/>
    </source>
</evidence>
<dbReference type="InterPro" id="IPR010982">
    <property type="entry name" value="Lambda_DNA-bd_dom_sf"/>
</dbReference>
<dbReference type="PANTHER" id="PTHR30146:SF147">
    <property type="entry name" value="HTH-TYPE TRANSCRIPTIONAL REGULATOR DEGA"/>
    <property type="match status" value="1"/>
</dbReference>
<evidence type="ECO:0000256" key="1">
    <source>
        <dbReference type="ARBA" id="ARBA00023015"/>
    </source>
</evidence>
<dbReference type="InterPro" id="IPR000843">
    <property type="entry name" value="HTH_LacI"/>
</dbReference>
<dbReference type="PANTHER" id="PTHR30146">
    <property type="entry name" value="LACI-RELATED TRANSCRIPTIONAL REPRESSOR"/>
    <property type="match status" value="1"/>
</dbReference>
<protein>
    <submittedName>
        <fullName evidence="6">LacI family transcriptional regulator</fullName>
    </submittedName>
</protein>
<name>A0ABY4APW7_9MICO</name>